<keyword evidence="4" id="KW-1185">Reference proteome</keyword>
<gene>
    <name evidence="3" type="primary">THAP12</name>
    <name evidence="3" type="ORF">EVAR_75039_1</name>
</gene>
<dbReference type="InterPro" id="IPR025398">
    <property type="entry name" value="DUF4371"/>
</dbReference>
<dbReference type="PANTHER" id="PTHR45749">
    <property type="match status" value="1"/>
</dbReference>
<dbReference type="EMBL" id="BGZK01000455">
    <property type="protein sequence ID" value="GBP44582.1"/>
    <property type="molecule type" value="Genomic_DNA"/>
</dbReference>
<dbReference type="OrthoDB" id="10023262at2759"/>
<feature type="region of interest" description="Disordered" evidence="1">
    <location>
        <begin position="30"/>
        <end position="52"/>
    </location>
</feature>
<sequence length="487" mass="54913">MRFTFTAQQLEILLHQMDIRKFFERVTTREKGKKGLESSSGSDENDNHDKTHVMPRSLHANIGQALHSPTEPVNISVADYSSPSTSQQTYDVNVDPEIIVDDGYHENDLGLYVGLATQLSTEKKRELLQNPWIPPRNYDFQSDASHLKRKFNHAWLDQYAPWLVYSKRLKGALCKHCVLFPPPVSTRTTELKSHLEKCRRNAVYTSPKIQNELINLCGEVIKENIISEVQKTMAYAVLADETADVAGKEQLSIGVRFYDESKRKIREEYVGFVELKAQNASAIAEAINNFLISFNLPTEDCVGFGFNGCSTMAGKEGGVQAILRKKYPRALYFHCSSPKLNLVVNDANAVPEIRNTVATVKDVITFFRESTTCRNYAPNISRLCETRWSEKYKSIRKFSQHFPEVVKSLETLSVEGNYATRKSAYQLHSAVTKPVFIVALQTIAKYSAVLEPVVNGLKAKSIDMISVGNTSKISRTFSEMTASFLIK</sequence>
<dbReference type="InterPro" id="IPR012337">
    <property type="entry name" value="RNaseH-like_sf"/>
</dbReference>
<dbReference type="SUPFAM" id="SSF53098">
    <property type="entry name" value="Ribonuclease H-like"/>
    <property type="match status" value="1"/>
</dbReference>
<evidence type="ECO:0000313" key="4">
    <source>
        <dbReference type="Proteomes" id="UP000299102"/>
    </source>
</evidence>
<dbReference type="Pfam" id="PF14291">
    <property type="entry name" value="DUF4371"/>
    <property type="match status" value="1"/>
</dbReference>
<proteinExistence type="predicted"/>
<comment type="caution">
    <text evidence="3">The sequence shown here is derived from an EMBL/GenBank/DDBJ whole genome shotgun (WGS) entry which is preliminary data.</text>
</comment>
<dbReference type="PANTHER" id="PTHR45749:SF35">
    <property type="entry name" value="AC-LIKE TRANSPOSASE-RELATED"/>
    <property type="match status" value="1"/>
</dbReference>
<reference evidence="3 4" key="1">
    <citation type="journal article" date="2019" name="Commun. Biol.">
        <title>The bagworm genome reveals a unique fibroin gene that provides high tensile strength.</title>
        <authorList>
            <person name="Kono N."/>
            <person name="Nakamura H."/>
            <person name="Ohtoshi R."/>
            <person name="Tomita M."/>
            <person name="Numata K."/>
            <person name="Arakawa K."/>
        </authorList>
    </citation>
    <scope>NUCLEOTIDE SEQUENCE [LARGE SCALE GENOMIC DNA]</scope>
</reference>
<accession>A0A4C1W201</accession>
<dbReference type="Proteomes" id="UP000299102">
    <property type="component" value="Unassembled WGS sequence"/>
</dbReference>
<feature type="domain" description="DUF4371" evidence="2">
    <location>
        <begin position="194"/>
        <end position="315"/>
    </location>
</feature>
<dbReference type="STRING" id="151549.A0A4C1W201"/>
<organism evidence="3 4">
    <name type="scientific">Eumeta variegata</name>
    <name type="common">Bagworm moth</name>
    <name type="synonym">Eumeta japonica</name>
    <dbReference type="NCBI Taxonomy" id="151549"/>
    <lineage>
        <taxon>Eukaryota</taxon>
        <taxon>Metazoa</taxon>
        <taxon>Ecdysozoa</taxon>
        <taxon>Arthropoda</taxon>
        <taxon>Hexapoda</taxon>
        <taxon>Insecta</taxon>
        <taxon>Pterygota</taxon>
        <taxon>Neoptera</taxon>
        <taxon>Endopterygota</taxon>
        <taxon>Lepidoptera</taxon>
        <taxon>Glossata</taxon>
        <taxon>Ditrysia</taxon>
        <taxon>Tineoidea</taxon>
        <taxon>Psychidae</taxon>
        <taxon>Oiketicinae</taxon>
        <taxon>Eumeta</taxon>
    </lineage>
</organism>
<evidence type="ECO:0000259" key="2">
    <source>
        <dbReference type="Pfam" id="PF14291"/>
    </source>
</evidence>
<protein>
    <submittedName>
        <fullName evidence="3">52 kDa repressor of the inhibitor of the protein kinase</fullName>
    </submittedName>
</protein>
<evidence type="ECO:0000313" key="3">
    <source>
        <dbReference type="EMBL" id="GBP44582.1"/>
    </source>
</evidence>
<name>A0A4C1W201_EUMVA</name>
<dbReference type="AlphaFoldDB" id="A0A4C1W201"/>
<evidence type="ECO:0000256" key="1">
    <source>
        <dbReference type="SAM" id="MobiDB-lite"/>
    </source>
</evidence>